<sequence>MIYSHGVFKLQNSPALREIPIKPPGGGDIMEMFQNKGNRVYEFIEPELAEPKPSYSGLPLESFPNAKIKKESLWPAKTKKLKTRVEPDPVRQEGKEITYKFHLQTSNSDSLTNESRIRSVHSPKGNPKLPDEEATKTETNRSVPLTPISQASGSIKVKTPNTNSPLRASKRIKVITPKKPIATTHLAPSFVTEREKNSSDLEEPSNDDFCSACGGSGVFICCEGCPKSFHFICCDPPLDDLPEDNWICRDCEANQNPKNAQQYDDMGIFGQLMNNLSTLNPVEFQLPKSLRDDTFINVETDEHGTYEDDSLKPQLSYGKLNGSQISGYNYNQDLEIEKLYHKNGDPFLCHKCGLSGLYGKTLVHCDYCPLVWHMDCLKDPIYTPKTVGFKWRCPNHYENLFPVNLFSKRNFKDTPIMDVALHNHFLKIAQSQNFLIKYRDQPWLKKDGSVATLQEYLQYEMKNFNKLNPDYDDKEMSAGNHNTLDNDDDIHEDFNVPNFFNNYPIKGGVVAKPSERLSRIITMTNEDESNGGKVCSFVYRVPEESIVLDFFTKVKTESQKRKRRKKVQHLSVRDRIFRDLDKYEEKRKDEADFLSNAEYFHQTSKNDGIEHLIKAALGSTPEPTTPLSSDEVSELVHIKKLIQAKGKDAFMEFLKS</sequence>
<accession>G3BB68</accession>
<feature type="region of interest" description="Disordered" evidence="5">
    <location>
        <begin position="102"/>
        <end position="147"/>
    </location>
</feature>
<feature type="compositionally biased region" description="Basic and acidic residues" evidence="5">
    <location>
        <begin position="129"/>
        <end position="139"/>
    </location>
</feature>
<dbReference type="PROSITE" id="PS50016">
    <property type="entry name" value="ZF_PHD_2"/>
    <property type="match status" value="1"/>
</dbReference>
<dbReference type="PANTHER" id="PTHR47636:SF1">
    <property type="entry name" value="TRANSCRIPTIONAL REGULATORY PROTEIN RCO1"/>
    <property type="match status" value="1"/>
</dbReference>
<reference evidence="7 8" key="1">
    <citation type="journal article" date="2011" name="Proc. Natl. Acad. Sci. U.S.A.">
        <title>Comparative genomics of xylose-fermenting fungi for enhanced biofuel production.</title>
        <authorList>
            <person name="Wohlbach D.J."/>
            <person name="Kuo A."/>
            <person name="Sato T.K."/>
            <person name="Potts K.M."/>
            <person name="Salamov A.A."/>
            <person name="LaButti K.M."/>
            <person name="Sun H."/>
            <person name="Clum A."/>
            <person name="Pangilinan J.L."/>
            <person name="Lindquist E.A."/>
            <person name="Lucas S."/>
            <person name="Lapidus A."/>
            <person name="Jin M."/>
            <person name="Gunawan C."/>
            <person name="Balan V."/>
            <person name="Dale B.E."/>
            <person name="Jeffries T.W."/>
            <person name="Zinkel R."/>
            <person name="Barry K.W."/>
            <person name="Grigoriev I.V."/>
            <person name="Gasch A.P."/>
        </authorList>
    </citation>
    <scope>NUCLEOTIDE SEQUENCE [LARGE SCALE GENOMIC DNA]</scope>
    <source>
        <strain evidence="8">ATCC 10573 / BCRC 21748 / CBS 615 / JCM 9827 / NBRC 10315 / NRRL Y-1498 / VKM Y-70</strain>
    </source>
</reference>
<dbReference type="InterPro" id="IPR013083">
    <property type="entry name" value="Znf_RING/FYVE/PHD"/>
</dbReference>
<gene>
    <name evidence="7" type="ORF">CANTEDRAFT_124254</name>
</gene>
<dbReference type="CDD" id="cd15535">
    <property type="entry name" value="PHD1_Rco1"/>
    <property type="match status" value="1"/>
</dbReference>
<dbReference type="AlphaFoldDB" id="G3BB68"/>
<evidence type="ECO:0000313" key="8">
    <source>
        <dbReference type="Proteomes" id="UP000000707"/>
    </source>
</evidence>
<dbReference type="SUPFAM" id="SSF57903">
    <property type="entry name" value="FYVE/PHD zinc finger"/>
    <property type="match status" value="2"/>
</dbReference>
<dbReference type="Gene3D" id="3.30.40.10">
    <property type="entry name" value="Zinc/RING finger domain, C3HC4 (zinc finger)"/>
    <property type="match status" value="2"/>
</dbReference>
<keyword evidence="3" id="KW-0862">Zinc</keyword>
<evidence type="ECO:0000256" key="4">
    <source>
        <dbReference type="PROSITE-ProRule" id="PRU00146"/>
    </source>
</evidence>
<dbReference type="Pfam" id="PF00628">
    <property type="entry name" value="PHD"/>
    <property type="match status" value="1"/>
</dbReference>
<evidence type="ECO:0000259" key="6">
    <source>
        <dbReference type="PROSITE" id="PS50016"/>
    </source>
</evidence>
<dbReference type="GO" id="GO:0032221">
    <property type="term" value="C:Rpd3S complex"/>
    <property type="evidence" value="ECO:0007669"/>
    <property type="project" value="TreeGrafter"/>
</dbReference>
<dbReference type="EMBL" id="GL996527">
    <property type="protein sequence ID" value="EGV61498.1"/>
    <property type="molecule type" value="Genomic_DNA"/>
</dbReference>
<dbReference type="InterPro" id="IPR019786">
    <property type="entry name" value="Zinc_finger_PHD-type_CS"/>
</dbReference>
<keyword evidence="2 4" id="KW-0863">Zinc-finger</keyword>
<dbReference type="HOGENOM" id="CLU_020803_0_0_1"/>
<evidence type="ECO:0000256" key="5">
    <source>
        <dbReference type="SAM" id="MobiDB-lite"/>
    </source>
</evidence>
<dbReference type="Proteomes" id="UP000000707">
    <property type="component" value="Unassembled WGS sequence"/>
</dbReference>
<dbReference type="OrthoDB" id="5876363at2759"/>
<dbReference type="GO" id="GO:0006357">
    <property type="term" value="P:regulation of transcription by RNA polymerase II"/>
    <property type="evidence" value="ECO:0007669"/>
    <property type="project" value="TreeGrafter"/>
</dbReference>
<feature type="domain" description="PHD-type" evidence="6">
    <location>
        <begin position="207"/>
        <end position="254"/>
    </location>
</feature>
<evidence type="ECO:0000256" key="1">
    <source>
        <dbReference type="ARBA" id="ARBA00022723"/>
    </source>
</evidence>
<dbReference type="InterPro" id="IPR019787">
    <property type="entry name" value="Znf_PHD-finger"/>
</dbReference>
<dbReference type="InterPro" id="IPR052819">
    <property type="entry name" value="Chromatin_regulatory_protein"/>
</dbReference>
<dbReference type="GO" id="GO:0008270">
    <property type="term" value="F:zinc ion binding"/>
    <property type="evidence" value="ECO:0007669"/>
    <property type="project" value="UniProtKB-KW"/>
</dbReference>
<dbReference type="PANTHER" id="PTHR47636">
    <property type="entry name" value="TRANSCRIPTIONAL REGULATORY PROTEIN RCO1"/>
    <property type="match status" value="1"/>
</dbReference>
<dbReference type="eggNOG" id="KOG4299">
    <property type="taxonomic scope" value="Eukaryota"/>
</dbReference>
<name>G3BB68_CANTC</name>
<proteinExistence type="predicted"/>
<evidence type="ECO:0000256" key="2">
    <source>
        <dbReference type="ARBA" id="ARBA00022771"/>
    </source>
</evidence>
<feature type="compositionally biased region" description="Polar residues" evidence="5">
    <location>
        <begin position="103"/>
        <end position="114"/>
    </location>
</feature>
<keyword evidence="1" id="KW-0479">Metal-binding</keyword>
<dbReference type="PROSITE" id="PS01359">
    <property type="entry name" value="ZF_PHD_1"/>
    <property type="match status" value="1"/>
</dbReference>
<evidence type="ECO:0000313" key="7">
    <source>
        <dbReference type="EMBL" id="EGV61498.1"/>
    </source>
</evidence>
<organism evidence="8">
    <name type="scientific">Candida tenuis (strain ATCC 10573 / BCRC 21748 / CBS 615 / JCM 9827 / NBRC 10315 / NRRL Y-1498 / VKM Y-70)</name>
    <name type="common">Yeast</name>
    <name type="synonym">Yamadazyma tenuis</name>
    <dbReference type="NCBI Taxonomy" id="590646"/>
    <lineage>
        <taxon>Eukaryota</taxon>
        <taxon>Fungi</taxon>
        <taxon>Dikarya</taxon>
        <taxon>Ascomycota</taxon>
        <taxon>Saccharomycotina</taxon>
        <taxon>Pichiomycetes</taxon>
        <taxon>Debaryomycetaceae</taxon>
        <taxon>Yamadazyma</taxon>
    </lineage>
</organism>
<dbReference type="STRING" id="590646.G3BB68"/>
<dbReference type="InterPro" id="IPR001965">
    <property type="entry name" value="Znf_PHD"/>
</dbReference>
<evidence type="ECO:0000256" key="3">
    <source>
        <dbReference type="ARBA" id="ARBA00022833"/>
    </source>
</evidence>
<keyword evidence="8" id="KW-1185">Reference proteome</keyword>
<dbReference type="CDD" id="cd15534">
    <property type="entry name" value="PHD2_PHF12_Rco1"/>
    <property type="match status" value="1"/>
</dbReference>
<protein>
    <recommendedName>
        <fullName evidence="6">PHD-type domain-containing protein</fullName>
    </recommendedName>
</protein>
<dbReference type="SMART" id="SM00249">
    <property type="entry name" value="PHD"/>
    <property type="match status" value="2"/>
</dbReference>
<dbReference type="InterPro" id="IPR011011">
    <property type="entry name" value="Znf_FYVE_PHD"/>
</dbReference>